<evidence type="ECO:0000313" key="3">
    <source>
        <dbReference type="Proteomes" id="UP000737171"/>
    </source>
</evidence>
<keyword evidence="3" id="KW-1185">Reference proteome</keyword>
<accession>A0ABX2EI99</accession>
<proteinExistence type="predicted"/>
<keyword evidence="1" id="KW-1277">Toxin-antitoxin system</keyword>
<name>A0ABX2EI99_9BURK</name>
<protein>
    <submittedName>
        <fullName evidence="2">Type II toxin-antitoxin system CcdA family antitoxin</fullName>
    </submittedName>
</protein>
<organism evidence="2 3">
    <name type="scientific">Pseudaquabacterium terrae</name>
    <dbReference type="NCBI Taxonomy" id="2732868"/>
    <lineage>
        <taxon>Bacteria</taxon>
        <taxon>Pseudomonadati</taxon>
        <taxon>Pseudomonadota</taxon>
        <taxon>Betaproteobacteria</taxon>
        <taxon>Burkholderiales</taxon>
        <taxon>Sphaerotilaceae</taxon>
        <taxon>Pseudaquabacterium</taxon>
    </lineage>
</organism>
<evidence type="ECO:0000256" key="1">
    <source>
        <dbReference type="ARBA" id="ARBA00022649"/>
    </source>
</evidence>
<gene>
    <name evidence="2" type="ORF">HLB44_15365</name>
</gene>
<sequence length="92" mass="10837">MRSIREAPKRPINLSLNAKVLDMAKDMGLNISQTVDALLTEEVLRQYRERWQEDNAQAIADYNARIEREGTFSQRIQRYLEEQRAKEPESSR</sequence>
<dbReference type="EMBL" id="JABRWJ010000004">
    <property type="protein sequence ID" value="NRF68372.1"/>
    <property type="molecule type" value="Genomic_DNA"/>
</dbReference>
<dbReference type="Pfam" id="PF07362">
    <property type="entry name" value="CcdA"/>
    <property type="match status" value="1"/>
</dbReference>
<dbReference type="Proteomes" id="UP000737171">
    <property type="component" value="Unassembled WGS sequence"/>
</dbReference>
<comment type="caution">
    <text evidence="2">The sequence shown here is derived from an EMBL/GenBank/DDBJ whole genome shotgun (WGS) entry which is preliminary data.</text>
</comment>
<evidence type="ECO:0000313" key="2">
    <source>
        <dbReference type="EMBL" id="NRF68372.1"/>
    </source>
</evidence>
<reference evidence="2 3" key="1">
    <citation type="submission" date="2020-05" db="EMBL/GenBank/DDBJ databases">
        <title>Aquincola sp. isolate from soil.</title>
        <authorList>
            <person name="Han J."/>
            <person name="Kim D.-U."/>
        </authorList>
    </citation>
    <scope>NUCLEOTIDE SEQUENCE [LARGE SCALE GENOMIC DNA]</scope>
    <source>
        <strain evidence="2 3">S2</strain>
    </source>
</reference>
<dbReference type="RefSeq" id="WP_173123955.1">
    <property type="nucleotide sequence ID" value="NZ_JABRWJ010000004.1"/>
</dbReference>
<dbReference type="InterPro" id="IPR009956">
    <property type="entry name" value="Post-segregation_anti-tox_CcdA"/>
</dbReference>